<dbReference type="InterPro" id="IPR002733">
    <property type="entry name" value="AMMECR1_domain"/>
</dbReference>
<dbReference type="NCBIfam" id="TIGR04335">
    <property type="entry name" value="AmmeMemoSam_A"/>
    <property type="match status" value="1"/>
</dbReference>
<dbReference type="STRING" id="571438.SAMN05192586_108105"/>
<dbReference type="PROSITE" id="PS51112">
    <property type="entry name" value="AMMECR1"/>
    <property type="match status" value="1"/>
</dbReference>
<dbReference type="EMBL" id="FNBX01000008">
    <property type="protein sequence ID" value="SDF60045.1"/>
    <property type="molecule type" value="Genomic_DNA"/>
</dbReference>
<evidence type="ECO:0000259" key="1">
    <source>
        <dbReference type="PROSITE" id="PS51112"/>
    </source>
</evidence>
<dbReference type="InterPro" id="IPR027485">
    <property type="entry name" value="AMMECR1_N"/>
</dbReference>
<dbReference type="NCBIfam" id="TIGR00296">
    <property type="entry name" value="TIGR00296 family protein"/>
    <property type="match status" value="1"/>
</dbReference>
<gene>
    <name evidence="2" type="ORF">SAMN05192586_108105</name>
</gene>
<dbReference type="InterPro" id="IPR036071">
    <property type="entry name" value="AMMECR1_dom_sf"/>
</dbReference>
<dbReference type="Pfam" id="PF01871">
    <property type="entry name" value="AMMECR1"/>
    <property type="match status" value="1"/>
</dbReference>
<feature type="domain" description="AMMECR1" evidence="1">
    <location>
        <begin position="10"/>
        <end position="195"/>
    </location>
</feature>
<dbReference type="Proteomes" id="UP000199355">
    <property type="component" value="Unassembled WGS sequence"/>
</dbReference>
<dbReference type="Gene3D" id="3.30.700.20">
    <property type="entry name" value="Hypothetical protein ph0010, domain 1"/>
    <property type="match status" value="1"/>
</dbReference>
<dbReference type="InterPro" id="IPR023473">
    <property type="entry name" value="AMMECR1"/>
</dbReference>
<evidence type="ECO:0000313" key="3">
    <source>
        <dbReference type="Proteomes" id="UP000199355"/>
    </source>
</evidence>
<sequence length="195" mass="20843">MSLSFALTPAEKDFLGRQARTAIDSGLAGTYAAAAPAPPQELLSGALGRRLGAFVTLTDNHALRGCIGNILGREPLYATVWHMAAAAAFQDPRFPPLTAAEWPQIHLEISVLGEPSLCLDPQAVEVGRHGLVLQYAGQSGVFLPQVPVEQGWDRLAYLENLCRKAGLPPGSWQQPGARLFWYEALVFSVPDAAAG</sequence>
<evidence type="ECO:0000313" key="2">
    <source>
        <dbReference type="EMBL" id="SDF60045.1"/>
    </source>
</evidence>
<dbReference type="SUPFAM" id="SSF143447">
    <property type="entry name" value="AMMECR1-like"/>
    <property type="match status" value="1"/>
</dbReference>
<dbReference type="InterPro" id="IPR027623">
    <property type="entry name" value="AmmeMemoSam_A"/>
</dbReference>
<dbReference type="RefSeq" id="WP_092153565.1">
    <property type="nucleotide sequence ID" value="NZ_FNBX01000008.1"/>
</dbReference>
<accession>A0A1G7MED7</accession>
<dbReference type="AlphaFoldDB" id="A0A1G7MED7"/>
<dbReference type="OrthoDB" id="9782820at2"/>
<organism evidence="2 3">
    <name type="scientific">Desulfovibrio legallii</name>
    <dbReference type="NCBI Taxonomy" id="571438"/>
    <lineage>
        <taxon>Bacteria</taxon>
        <taxon>Pseudomonadati</taxon>
        <taxon>Thermodesulfobacteriota</taxon>
        <taxon>Desulfovibrionia</taxon>
        <taxon>Desulfovibrionales</taxon>
        <taxon>Desulfovibrionaceae</taxon>
        <taxon>Desulfovibrio</taxon>
    </lineage>
</organism>
<dbReference type="PANTHER" id="PTHR13016">
    <property type="entry name" value="AMMECR1 HOMOLOG"/>
    <property type="match status" value="1"/>
</dbReference>
<name>A0A1G7MED7_9BACT</name>
<dbReference type="Gene3D" id="3.30.1490.150">
    <property type="entry name" value="Hypothetical protein ph0010, domain 2"/>
    <property type="match status" value="1"/>
</dbReference>
<dbReference type="PANTHER" id="PTHR13016:SF0">
    <property type="entry name" value="AMME SYNDROME CANDIDATE GENE 1 PROTEIN"/>
    <property type="match status" value="1"/>
</dbReference>
<reference evidence="3" key="1">
    <citation type="submission" date="2016-10" db="EMBL/GenBank/DDBJ databases">
        <authorList>
            <person name="Varghese N."/>
            <person name="Submissions S."/>
        </authorList>
    </citation>
    <scope>NUCLEOTIDE SEQUENCE [LARGE SCALE GENOMIC DNA]</scope>
    <source>
        <strain evidence="3">KHC7</strain>
    </source>
</reference>
<protein>
    <recommendedName>
        <fullName evidence="1">AMMECR1 domain-containing protein</fullName>
    </recommendedName>
</protein>
<keyword evidence="3" id="KW-1185">Reference proteome</keyword>
<proteinExistence type="predicted"/>